<keyword evidence="4 6" id="KW-0805">Transcription regulation</keyword>
<dbReference type="NCBIfam" id="TIGR01951">
    <property type="entry name" value="nusB"/>
    <property type="match status" value="1"/>
</dbReference>
<dbReference type="EMBL" id="CCSE01000001">
    <property type="protein sequence ID" value="CEA00081.1"/>
    <property type="molecule type" value="Genomic_DNA"/>
</dbReference>
<sequence>MKRHEQRKKAFQLLFQTDKNVVELKEARFYEVYQTETFVKSVVDYYIHNQEKVNDEISRYLTGYTIERISKVERNILRLAVSELQSHGAPVKVVIDEAIKLAKNYGDKDSHRFVNGVLKNFAVQNEG</sequence>
<evidence type="ECO:0000256" key="2">
    <source>
        <dbReference type="ARBA" id="ARBA00022814"/>
    </source>
</evidence>
<dbReference type="InterPro" id="IPR006027">
    <property type="entry name" value="NusB_RsmB_TIM44"/>
</dbReference>
<dbReference type="HAMAP" id="MF_00073">
    <property type="entry name" value="NusB"/>
    <property type="match status" value="1"/>
</dbReference>
<evidence type="ECO:0000256" key="6">
    <source>
        <dbReference type="HAMAP-Rule" id="MF_00073"/>
    </source>
</evidence>
<organism evidence="8 9">
    <name type="scientific">Jeotgalicoccus saudimassiliensis</name>
    <dbReference type="NCBI Taxonomy" id="1461582"/>
    <lineage>
        <taxon>Bacteria</taxon>
        <taxon>Bacillati</taxon>
        <taxon>Bacillota</taxon>
        <taxon>Bacilli</taxon>
        <taxon>Bacillales</taxon>
        <taxon>Staphylococcaceae</taxon>
        <taxon>Jeotgalicoccus</taxon>
    </lineage>
</organism>
<evidence type="ECO:0000256" key="4">
    <source>
        <dbReference type="ARBA" id="ARBA00023015"/>
    </source>
</evidence>
<dbReference type="InterPro" id="IPR035926">
    <property type="entry name" value="NusB-like_sf"/>
</dbReference>
<dbReference type="AlphaFoldDB" id="A0A078M5U8"/>
<dbReference type="PANTHER" id="PTHR11078:SF3">
    <property type="entry name" value="ANTITERMINATION NUSB DOMAIN-CONTAINING PROTEIN"/>
    <property type="match status" value="1"/>
</dbReference>
<dbReference type="OrthoDB" id="9811381at2"/>
<dbReference type="GO" id="GO:0031564">
    <property type="term" value="P:transcription antitermination"/>
    <property type="evidence" value="ECO:0007669"/>
    <property type="project" value="UniProtKB-KW"/>
</dbReference>
<keyword evidence="9" id="KW-1185">Reference proteome</keyword>
<comment type="similarity">
    <text evidence="1 6">Belongs to the NusB family.</text>
</comment>
<dbReference type="SUPFAM" id="SSF48013">
    <property type="entry name" value="NusB-like"/>
    <property type="match status" value="1"/>
</dbReference>
<dbReference type="eggNOG" id="COG0781">
    <property type="taxonomic scope" value="Bacteria"/>
</dbReference>
<feature type="domain" description="NusB/RsmB/TIM44" evidence="7">
    <location>
        <begin position="5"/>
        <end position="122"/>
    </location>
</feature>
<dbReference type="HOGENOM" id="CLU_087843_3_3_9"/>
<reference evidence="8 9" key="1">
    <citation type="submission" date="2014-07" db="EMBL/GenBank/DDBJ databases">
        <authorList>
            <person name="Urmite Genomes Urmite Genomes"/>
        </authorList>
    </citation>
    <scope>NUCLEOTIDE SEQUENCE [LARGE SCALE GENOMIC DNA]</scope>
    <source>
        <strain evidence="8 9">13MG44_air</strain>
    </source>
</reference>
<dbReference type="GO" id="GO:0005829">
    <property type="term" value="C:cytosol"/>
    <property type="evidence" value="ECO:0007669"/>
    <property type="project" value="TreeGrafter"/>
</dbReference>
<evidence type="ECO:0000256" key="5">
    <source>
        <dbReference type="ARBA" id="ARBA00023163"/>
    </source>
</evidence>
<accession>A0A078M5U8</accession>
<dbReference type="Gene3D" id="1.10.940.10">
    <property type="entry name" value="NusB-like"/>
    <property type="match status" value="1"/>
</dbReference>
<dbReference type="InterPro" id="IPR011605">
    <property type="entry name" value="NusB_fam"/>
</dbReference>
<protein>
    <recommendedName>
        <fullName evidence="6">Transcription antitermination protein NusB</fullName>
    </recommendedName>
    <alternativeName>
        <fullName evidence="6">Antitermination factor NusB</fullName>
    </alternativeName>
</protein>
<dbReference type="STRING" id="1461582.BN1048_00807"/>
<name>A0A078M5U8_9STAP</name>
<dbReference type="PANTHER" id="PTHR11078">
    <property type="entry name" value="N UTILIZATION SUBSTANCE PROTEIN B-RELATED"/>
    <property type="match status" value="1"/>
</dbReference>
<keyword evidence="3 6" id="KW-0694">RNA-binding</keyword>
<gene>
    <name evidence="6 8" type="primary">nusB</name>
    <name evidence="8" type="ORF">BN1048_00807</name>
</gene>
<dbReference type="Proteomes" id="UP000044136">
    <property type="component" value="Unassembled WGS sequence"/>
</dbReference>
<dbReference type="GO" id="GO:0006353">
    <property type="term" value="P:DNA-templated transcription termination"/>
    <property type="evidence" value="ECO:0007669"/>
    <property type="project" value="UniProtKB-UniRule"/>
</dbReference>
<keyword evidence="5 6" id="KW-0804">Transcription</keyword>
<evidence type="ECO:0000256" key="1">
    <source>
        <dbReference type="ARBA" id="ARBA00005952"/>
    </source>
</evidence>
<keyword evidence="2 6" id="KW-0889">Transcription antitermination</keyword>
<proteinExistence type="inferred from homology"/>
<dbReference type="RefSeq" id="WP_035808704.1">
    <property type="nucleotide sequence ID" value="NZ_CCSE01000001.1"/>
</dbReference>
<comment type="function">
    <text evidence="6">Involved in transcription antitermination. Required for transcription of ribosomal RNA (rRNA) genes. Binds specifically to the boxA antiterminator sequence of the ribosomal RNA (rrn) operons.</text>
</comment>
<evidence type="ECO:0000313" key="8">
    <source>
        <dbReference type="EMBL" id="CEA00081.1"/>
    </source>
</evidence>
<dbReference type="Pfam" id="PF01029">
    <property type="entry name" value="NusB"/>
    <property type="match status" value="1"/>
</dbReference>
<evidence type="ECO:0000256" key="3">
    <source>
        <dbReference type="ARBA" id="ARBA00022884"/>
    </source>
</evidence>
<dbReference type="GO" id="GO:0003723">
    <property type="term" value="F:RNA binding"/>
    <property type="evidence" value="ECO:0007669"/>
    <property type="project" value="UniProtKB-UniRule"/>
</dbReference>
<evidence type="ECO:0000259" key="7">
    <source>
        <dbReference type="Pfam" id="PF01029"/>
    </source>
</evidence>
<evidence type="ECO:0000313" key="9">
    <source>
        <dbReference type="Proteomes" id="UP000044136"/>
    </source>
</evidence>